<feature type="transmembrane region" description="Helical" evidence="1">
    <location>
        <begin position="12"/>
        <end position="37"/>
    </location>
</feature>
<keyword evidence="1" id="KW-0472">Membrane</keyword>
<keyword evidence="3" id="KW-1185">Reference proteome</keyword>
<organism evidence="2 3">
    <name type="scientific">Falco tinnunculus</name>
    <name type="common">Common kestrel</name>
    <dbReference type="NCBI Taxonomy" id="100819"/>
    <lineage>
        <taxon>Eukaryota</taxon>
        <taxon>Metazoa</taxon>
        <taxon>Chordata</taxon>
        <taxon>Craniata</taxon>
        <taxon>Vertebrata</taxon>
        <taxon>Euteleostomi</taxon>
        <taxon>Archelosauria</taxon>
        <taxon>Archosauria</taxon>
        <taxon>Dinosauria</taxon>
        <taxon>Saurischia</taxon>
        <taxon>Theropoda</taxon>
        <taxon>Coelurosauria</taxon>
        <taxon>Aves</taxon>
        <taxon>Neognathae</taxon>
        <taxon>Neoaves</taxon>
        <taxon>Telluraves</taxon>
        <taxon>Australaves</taxon>
        <taxon>Falconiformes</taxon>
        <taxon>Falconidae</taxon>
        <taxon>Falco</taxon>
    </lineage>
</organism>
<dbReference type="Ensembl" id="ENSFTIT00000012081.1">
    <property type="protein sequence ID" value="ENSFTIP00000011584.1"/>
    <property type="gene ID" value="ENSFTIG00000007747.1"/>
</dbReference>
<evidence type="ECO:0000313" key="2">
    <source>
        <dbReference type="Ensembl" id="ENSFTIP00000011584.1"/>
    </source>
</evidence>
<sequence length="154" mass="15851">VAGLLSPLVAQGLLHLGAGVIALLLAVVAVCSLPSLMDYWRQWWVMKPIPGISPCYPVLGNALQLERGAEGKGSLCHSSAVRPCIAWGFAGGASAGSVLGWLSCGVCHVKVALAVLSVDPSGCVCDACVHQSALCPCIPGCAARREGTWVMGVW</sequence>
<dbReference type="AlphaFoldDB" id="A0A8C4UJW4"/>
<proteinExistence type="predicted"/>
<dbReference type="Proteomes" id="UP000694562">
    <property type="component" value="Unplaced"/>
</dbReference>
<accession>A0A8C4UJW4</accession>
<reference evidence="2" key="2">
    <citation type="submission" date="2025-09" db="UniProtKB">
        <authorList>
            <consortium name="Ensembl"/>
        </authorList>
    </citation>
    <scope>IDENTIFICATION</scope>
</reference>
<keyword evidence="1" id="KW-1133">Transmembrane helix</keyword>
<dbReference type="OrthoDB" id="9303842at2759"/>
<evidence type="ECO:0000313" key="3">
    <source>
        <dbReference type="Proteomes" id="UP000694562"/>
    </source>
</evidence>
<evidence type="ECO:0000256" key="1">
    <source>
        <dbReference type="SAM" id="Phobius"/>
    </source>
</evidence>
<keyword evidence="1" id="KW-0812">Transmembrane</keyword>
<reference evidence="2" key="1">
    <citation type="submission" date="2025-08" db="UniProtKB">
        <authorList>
            <consortium name="Ensembl"/>
        </authorList>
    </citation>
    <scope>IDENTIFICATION</scope>
</reference>
<name>A0A8C4UJW4_FALTI</name>
<protein>
    <submittedName>
        <fullName evidence="2">Uncharacterized protein</fullName>
    </submittedName>
</protein>